<dbReference type="SUPFAM" id="SSF160350">
    <property type="entry name" value="Rnp2-like"/>
    <property type="match status" value="1"/>
</dbReference>
<dbReference type="PANTHER" id="PTHR15441:SF2">
    <property type="entry name" value="RIBONUCLEASE P_MRP PROTEIN SUBUNIT POP5"/>
    <property type="match status" value="1"/>
</dbReference>
<organism evidence="6 7">
    <name type="scientific">Andalucia godoyi</name>
    <name type="common">Flagellate</name>
    <dbReference type="NCBI Taxonomy" id="505711"/>
    <lineage>
        <taxon>Eukaryota</taxon>
        <taxon>Discoba</taxon>
        <taxon>Jakobida</taxon>
        <taxon>Andalucina</taxon>
        <taxon>Andaluciidae</taxon>
        <taxon>Andalucia</taxon>
    </lineage>
</organism>
<dbReference type="GO" id="GO:0030681">
    <property type="term" value="C:multimeric ribonuclease P complex"/>
    <property type="evidence" value="ECO:0007669"/>
    <property type="project" value="TreeGrafter"/>
</dbReference>
<evidence type="ECO:0000256" key="2">
    <source>
        <dbReference type="ARBA" id="ARBA00010800"/>
    </source>
</evidence>
<dbReference type="AlphaFoldDB" id="A0A8K0F4J9"/>
<accession>A0A8K0F4J9</accession>
<evidence type="ECO:0000256" key="5">
    <source>
        <dbReference type="PIRNR" id="PIRNR023803"/>
    </source>
</evidence>
<keyword evidence="7" id="KW-1185">Reference proteome</keyword>
<dbReference type="OrthoDB" id="24745at2759"/>
<comment type="subcellular location">
    <subcellularLocation>
        <location evidence="1">Nucleus</location>
    </subcellularLocation>
</comment>
<sequence length="179" mass="19558">MVRFKNRYILVDLQFSDHPKGREAVATTTTTGTGSASGGGSVTDRDVLSAIRKTILDCFGIHGSAIFGGSFSIKYYSYSTGTLILRVARADHVRFVAAIAMTTAVKDRLCVFRTMHVAGSIRNAQRRAIEHAREQCISLLKTVCELRDRRDRADAVRSAQDGIAAFQKEITDVASISEA</sequence>
<dbReference type="InterPro" id="IPR016819">
    <property type="entry name" value="RNase_P/MRP_POP5"/>
</dbReference>
<comment type="similarity">
    <text evidence="2 5">Belongs to the eukaryotic/archaeal RNase P protein component 2 family.</text>
</comment>
<dbReference type="GO" id="GO:0005730">
    <property type="term" value="C:nucleolus"/>
    <property type="evidence" value="ECO:0007669"/>
    <property type="project" value="TreeGrafter"/>
</dbReference>
<dbReference type="PANTHER" id="PTHR15441">
    <property type="entry name" value="RIBONUCLEASE P PROTEIN SUBUNIT P14"/>
    <property type="match status" value="1"/>
</dbReference>
<dbReference type="InterPro" id="IPR002759">
    <property type="entry name" value="Pop5/Rpp14/Rnp2-like"/>
</dbReference>
<name>A0A8K0F4J9_ANDGO</name>
<keyword evidence="3 5" id="KW-0819">tRNA processing</keyword>
<dbReference type="GO" id="GO:0001682">
    <property type="term" value="P:tRNA 5'-leader removal"/>
    <property type="evidence" value="ECO:0007669"/>
    <property type="project" value="InterPro"/>
</dbReference>
<dbReference type="GO" id="GO:0000172">
    <property type="term" value="C:ribonuclease MRP complex"/>
    <property type="evidence" value="ECO:0007669"/>
    <property type="project" value="TreeGrafter"/>
</dbReference>
<comment type="function">
    <text evidence="5">Component of ribonuclease P, a protein complex that generates mature tRNA molecules by cleaving their 5'-ends.</text>
</comment>
<evidence type="ECO:0000313" key="6">
    <source>
        <dbReference type="EMBL" id="KAF0852827.1"/>
    </source>
</evidence>
<evidence type="ECO:0000313" key="7">
    <source>
        <dbReference type="Proteomes" id="UP000799049"/>
    </source>
</evidence>
<proteinExistence type="inferred from homology"/>
<dbReference type="PIRSF" id="PIRSF023803">
    <property type="entry name" value="Ribonuclease_P_prd"/>
    <property type="match status" value="1"/>
</dbReference>
<gene>
    <name evidence="6" type="ORF">ANDGO_04497</name>
</gene>
<keyword evidence="4" id="KW-0539">Nucleus</keyword>
<comment type="caution">
    <text evidence="6">The sequence shown here is derived from an EMBL/GenBank/DDBJ whole genome shotgun (WGS) entry which is preliminary data.</text>
</comment>
<dbReference type="Pfam" id="PF01900">
    <property type="entry name" value="RNase_P_Rpp14"/>
    <property type="match status" value="1"/>
</dbReference>
<dbReference type="EMBL" id="VRVR01000014">
    <property type="protein sequence ID" value="KAF0852827.1"/>
    <property type="molecule type" value="Genomic_DNA"/>
</dbReference>
<evidence type="ECO:0000256" key="1">
    <source>
        <dbReference type="ARBA" id="ARBA00004123"/>
    </source>
</evidence>
<dbReference type="InterPro" id="IPR038085">
    <property type="entry name" value="Rnp2-like_sf"/>
</dbReference>
<dbReference type="Proteomes" id="UP000799049">
    <property type="component" value="Unassembled WGS sequence"/>
</dbReference>
<evidence type="ECO:0000256" key="3">
    <source>
        <dbReference type="ARBA" id="ARBA00022694"/>
    </source>
</evidence>
<dbReference type="Gene3D" id="3.30.70.3250">
    <property type="entry name" value="Ribonuclease P, Pop5 subunit"/>
    <property type="match status" value="1"/>
</dbReference>
<reference evidence="6" key="1">
    <citation type="submission" date="2019-09" db="EMBL/GenBank/DDBJ databases">
        <title>The Mitochondrial Proteome of the Jakobid, Andalucia godoyi, a Protist With the Most Gene-Rich and Bacteria-Like Mitochondrial Genome.</title>
        <authorList>
            <person name="Gray M.W."/>
            <person name="Burger G."/>
            <person name="Derelle R."/>
            <person name="Klimes V."/>
            <person name="Leger M."/>
            <person name="Sarrasin M."/>
            <person name="Vlcek C."/>
            <person name="Roger A.J."/>
            <person name="Elias M."/>
            <person name="Lang B.F."/>
        </authorList>
    </citation>
    <scope>NUCLEOTIDE SEQUENCE</scope>
    <source>
        <strain evidence="6">And28</strain>
    </source>
</reference>
<protein>
    <recommendedName>
        <fullName evidence="5">Ribonuclease P/MRP protein subunit POP5</fullName>
    </recommendedName>
</protein>
<dbReference type="GO" id="GO:0033204">
    <property type="term" value="F:ribonuclease P RNA binding"/>
    <property type="evidence" value="ECO:0007669"/>
    <property type="project" value="InterPro"/>
</dbReference>
<evidence type="ECO:0000256" key="4">
    <source>
        <dbReference type="ARBA" id="ARBA00023242"/>
    </source>
</evidence>